<protein>
    <submittedName>
        <fullName evidence="1">Os12g0222650 protein</fullName>
    </submittedName>
</protein>
<dbReference type="EMBL" id="AP014968">
    <property type="protein sequence ID" value="BAT16381.1"/>
    <property type="molecule type" value="Genomic_DNA"/>
</dbReference>
<reference evidence="1 2" key="2">
    <citation type="journal article" date="2013" name="Plant Cell Physiol.">
        <title>Rice Annotation Project Database (RAP-DB): an integrative and interactive database for rice genomics.</title>
        <authorList>
            <person name="Sakai H."/>
            <person name="Lee S.S."/>
            <person name="Tanaka T."/>
            <person name="Numa H."/>
            <person name="Kim J."/>
            <person name="Kawahara Y."/>
            <person name="Wakimoto H."/>
            <person name="Yang C.C."/>
            <person name="Iwamoto M."/>
            <person name="Abe T."/>
            <person name="Yamada Y."/>
            <person name="Muto A."/>
            <person name="Inokuchi H."/>
            <person name="Ikemura T."/>
            <person name="Matsumoto T."/>
            <person name="Sasaki T."/>
            <person name="Itoh T."/>
        </authorList>
    </citation>
    <scope>NUCLEOTIDE SEQUENCE [LARGE SCALE GENOMIC DNA]</scope>
    <source>
        <strain evidence="2">cv. Nipponbare</strain>
    </source>
</reference>
<accession>A0A0P0Y864</accession>
<gene>
    <name evidence="1" type="ordered locus">Os12g0222650</name>
    <name evidence="1" type="ORF">OSNPB_120222650</name>
</gene>
<name>A0A0P0Y864_ORYSJ</name>
<reference evidence="1 2" key="3">
    <citation type="journal article" date="2013" name="Rice">
        <title>Improvement of the Oryza sativa Nipponbare reference genome using next generation sequence and optical map data.</title>
        <authorList>
            <person name="Kawahara Y."/>
            <person name="de la Bastide M."/>
            <person name="Hamilton J.P."/>
            <person name="Kanamori H."/>
            <person name="McCombie W.R."/>
            <person name="Ouyang S."/>
            <person name="Schwartz D.C."/>
            <person name="Tanaka T."/>
            <person name="Wu J."/>
            <person name="Zhou S."/>
            <person name="Childs K.L."/>
            <person name="Davidson R.M."/>
            <person name="Lin H."/>
            <person name="Quesada-Ocampo L."/>
            <person name="Vaillancourt B."/>
            <person name="Sakai H."/>
            <person name="Lee S.S."/>
            <person name="Kim J."/>
            <person name="Numa H."/>
            <person name="Itoh T."/>
            <person name="Buell C.R."/>
            <person name="Matsumoto T."/>
        </authorList>
    </citation>
    <scope>NUCLEOTIDE SEQUENCE [LARGE SCALE GENOMIC DNA]</scope>
    <source>
        <strain evidence="2">cv. Nipponbare</strain>
    </source>
</reference>
<dbReference type="AlphaFoldDB" id="A0A0P0Y864"/>
<dbReference type="PaxDb" id="39947-A0A0P0Y864"/>
<dbReference type="Gramene" id="Os12t0222650-01">
    <property type="protein sequence ID" value="Os12t0222650-01"/>
    <property type="gene ID" value="Os12g0222650"/>
</dbReference>
<proteinExistence type="predicted"/>
<dbReference type="InParanoid" id="A0A0P0Y864"/>
<evidence type="ECO:0000313" key="1">
    <source>
        <dbReference type="EMBL" id="BAT16381.1"/>
    </source>
</evidence>
<dbReference type="Proteomes" id="UP000059680">
    <property type="component" value="Chromosome 12"/>
</dbReference>
<reference evidence="2" key="1">
    <citation type="journal article" date="2005" name="Nature">
        <title>The map-based sequence of the rice genome.</title>
        <authorList>
            <consortium name="International rice genome sequencing project (IRGSP)"/>
            <person name="Matsumoto T."/>
            <person name="Wu J."/>
            <person name="Kanamori H."/>
            <person name="Katayose Y."/>
            <person name="Fujisawa M."/>
            <person name="Namiki N."/>
            <person name="Mizuno H."/>
            <person name="Yamamoto K."/>
            <person name="Antonio B.A."/>
            <person name="Baba T."/>
            <person name="Sakata K."/>
            <person name="Nagamura Y."/>
            <person name="Aoki H."/>
            <person name="Arikawa K."/>
            <person name="Arita K."/>
            <person name="Bito T."/>
            <person name="Chiden Y."/>
            <person name="Fujitsuka N."/>
            <person name="Fukunaka R."/>
            <person name="Hamada M."/>
            <person name="Harada C."/>
            <person name="Hayashi A."/>
            <person name="Hijishita S."/>
            <person name="Honda M."/>
            <person name="Hosokawa S."/>
            <person name="Ichikawa Y."/>
            <person name="Idonuma A."/>
            <person name="Iijima M."/>
            <person name="Ikeda M."/>
            <person name="Ikeno M."/>
            <person name="Ito K."/>
            <person name="Ito S."/>
            <person name="Ito T."/>
            <person name="Ito Y."/>
            <person name="Ito Y."/>
            <person name="Iwabuchi A."/>
            <person name="Kamiya K."/>
            <person name="Karasawa W."/>
            <person name="Kurita K."/>
            <person name="Katagiri S."/>
            <person name="Kikuta A."/>
            <person name="Kobayashi H."/>
            <person name="Kobayashi N."/>
            <person name="Machita K."/>
            <person name="Maehara T."/>
            <person name="Masukawa M."/>
            <person name="Mizubayashi T."/>
            <person name="Mukai Y."/>
            <person name="Nagasaki H."/>
            <person name="Nagata Y."/>
            <person name="Naito S."/>
            <person name="Nakashima M."/>
            <person name="Nakama Y."/>
            <person name="Nakamichi Y."/>
            <person name="Nakamura M."/>
            <person name="Meguro A."/>
            <person name="Negishi M."/>
            <person name="Ohta I."/>
            <person name="Ohta T."/>
            <person name="Okamoto M."/>
            <person name="Ono N."/>
            <person name="Saji S."/>
            <person name="Sakaguchi M."/>
            <person name="Sakai K."/>
            <person name="Shibata M."/>
            <person name="Shimokawa T."/>
            <person name="Song J."/>
            <person name="Takazaki Y."/>
            <person name="Terasawa K."/>
            <person name="Tsugane M."/>
            <person name="Tsuji K."/>
            <person name="Ueda S."/>
            <person name="Waki K."/>
            <person name="Yamagata H."/>
            <person name="Yamamoto M."/>
            <person name="Yamamoto S."/>
            <person name="Yamane H."/>
            <person name="Yoshiki S."/>
            <person name="Yoshihara R."/>
            <person name="Yukawa K."/>
            <person name="Zhong H."/>
            <person name="Yano M."/>
            <person name="Yuan Q."/>
            <person name="Ouyang S."/>
            <person name="Liu J."/>
            <person name="Jones K.M."/>
            <person name="Gansberger K."/>
            <person name="Moffat K."/>
            <person name="Hill J."/>
            <person name="Bera J."/>
            <person name="Fadrosh D."/>
            <person name="Jin S."/>
            <person name="Johri S."/>
            <person name="Kim M."/>
            <person name="Overton L."/>
            <person name="Reardon M."/>
            <person name="Tsitrin T."/>
            <person name="Vuong H."/>
            <person name="Weaver B."/>
            <person name="Ciecko A."/>
            <person name="Tallon L."/>
            <person name="Jackson J."/>
            <person name="Pai G."/>
            <person name="Aken S.V."/>
            <person name="Utterback T."/>
            <person name="Reidmuller S."/>
            <person name="Feldblyum T."/>
            <person name="Hsiao J."/>
            <person name="Zismann V."/>
            <person name="Iobst S."/>
            <person name="de Vazeille A.R."/>
            <person name="Buell C.R."/>
            <person name="Ying K."/>
            <person name="Li Y."/>
            <person name="Lu T."/>
            <person name="Huang Y."/>
            <person name="Zhao Q."/>
            <person name="Feng Q."/>
            <person name="Zhang L."/>
            <person name="Zhu J."/>
            <person name="Weng Q."/>
            <person name="Mu J."/>
            <person name="Lu Y."/>
            <person name="Fan D."/>
            <person name="Liu Y."/>
            <person name="Guan J."/>
            <person name="Zhang Y."/>
            <person name="Yu S."/>
            <person name="Liu X."/>
            <person name="Zhang Y."/>
            <person name="Hong G."/>
            <person name="Han B."/>
            <person name="Choisne N."/>
            <person name="Demange N."/>
            <person name="Orjeda G."/>
            <person name="Samain S."/>
            <person name="Cattolico L."/>
            <person name="Pelletier E."/>
            <person name="Couloux A."/>
            <person name="Segurens B."/>
            <person name="Wincker P."/>
            <person name="D'Hont A."/>
            <person name="Scarpelli C."/>
            <person name="Weissenbach J."/>
            <person name="Salanoubat M."/>
            <person name="Quetier F."/>
            <person name="Yu Y."/>
            <person name="Kim H.R."/>
            <person name="Rambo T."/>
            <person name="Currie J."/>
            <person name="Collura K."/>
            <person name="Luo M."/>
            <person name="Yang T."/>
            <person name="Ammiraju J.S.S."/>
            <person name="Engler F."/>
            <person name="Soderlund C."/>
            <person name="Wing R.A."/>
            <person name="Palmer L.E."/>
            <person name="de la Bastide M."/>
            <person name="Spiegel L."/>
            <person name="Nascimento L."/>
            <person name="Zutavern T."/>
            <person name="O'Shaughnessy A."/>
            <person name="Dike S."/>
            <person name="Dedhia N."/>
            <person name="Preston R."/>
            <person name="Balija V."/>
            <person name="McCombie W.R."/>
            <person name="Chow T."/>
            <person name="Chen H."/>
            <person name="Chung M."/>
            <person name="Chen C."/>
            <person name="Shaw J."/>
            <person name="Wu H."/>
            <person name="Hsiao K."/>
            <person name="Chao Y."/>
            <person name="Chu M."/>
            <person name="Cheng C."/>
            <person name="Hour A."/>
            <person name="Lee P."/>
            <person name="Lin S."/>
            <person name="Lin Y."/>
            <person name="Liou J."/>
            <person name="Liu S."/>
            <person name="Hsing Y."/>
            <person name="Raghuvanshi S."/>
            <person name="Mohanty A."/>
            <person name="Bharti A.K."/>
            <person name="Gaur A."/>
            <person name="Gupta V."/>
            <person name="Kumar D."/>
            <person name="Ravi V."/>
            <person name="Vij S."/>
            <person name="Kapur A."/>
            <person name="Khurana P."/>
            <person name="Khurana P."/>
            <person name="Khurana J.P."/>
            <person name="Tyagi A.K."/>
            <person name="Gaikwad K."/>
            <person name="Singh A."/>
            <person name="Dalal V."/>
            <person name="Srivastava S."/>
            <person name="Dixit A."/>
            <person name="Pal A.K."/>
            <person name="Ghazi I.A."/>
            <person name="Yadav M."/>
            <person name="Pandit A."/>
            <person name="Bhargava A."/>
            <person name="Sureshbabu K."/>
            <person name="Batra K."/>
            <person name="Sharma T.R."/>
            <person name="Mohapatra T."/>
            <person name="Singh N.K."/>
            <person name="Messing J."/>
            <person name="Nelson A.B."/>
            <person name="Fuks G."/>
            <person name="Kavchok S."/>
            <person name="Keizer G."/>
            <person name="Linton E."/>
            <person name="Llaca V."/>
            <person name="Song R."/>
            <person name="Tanyolac B."/>
            <person name="Young S."/>
            <person name="Ho-Il K."/>
            <person name="Hahn J.H."/>
            <person name="Sangsakoo G."/>
            <person name="Vanavichit A."/>
            <person name="de Mattos Luiz.A.T."/>
            <person name="Zimmer P.D."/>
            <person name="Malone G."/>
            <person name="Dellagostin O."/>
            <person name="de Oliveira A.C."/>
            <person name="Bevan M."/>
            <person name="Bancroft I."/>
            <person name="Minx P."/>
            <person name="Cordum H."/>
            <person name="Wilson R."/>
            <person name="Cheng Z."/>
            <person name="Jin W."/>
            <person name="Jiang J."/>
            <person name="Leong S.A."/>
            <person name="Iwama H."/>
            <person name="Gojobori T."/>
            <person name="Itoh T."/>
            <person name="Niimura Y."/>
            <person name="Fujii Y."/>
            <person name="Habara T."/>
            <person name="Sakai H."/>
            <person name="Sato Y."/>
            <person name="Wilson G."/>
            <person name="Kumar K."/>
            <person name="McCouch S."/>
            <person name="Juretic N."/>
            <person name="Hoen D."/>
            <person name="Wright S."/>
            <person name="Bruskiewich R."/>
            <person name="Bureau T."/>
            <person name="Miyao A."/>
            <person name="Hirochika H."/>
            <person name="Nishikawa T."/>
            <person name="Kadowaki K."/>
            <person name="Sugiura M."/>
            <person name="Burr B."/>
            <person name="Sasaki T."/>
        </authorList>
    </citation>
    <scope>NUCLEOTIDE SEQUENCE [LARGE SCALE GENOMIC DNA]</scope>
    <source>
        <strain evidence="2">cv. Nipponbare</strain>
    </source>
</reference>
<evidence type="ECO:0000313" key="2">
    <source>
        <dbReference type="Proteomes" id="UP000059680"/>
    </source>
</evidence>
<sequence length="73" mass="8867">MRSLLDPSLAACCWMGELAAHRRREKFSWIVLCFYVALLKRRKKSNFDWYNFEFLMFQPMYMDFFGFGLKCCT</sequence>
<keyword evidence="2" id="KW-1185">Reference proteome</keyword>
<organism evidence="1 2">
    <name type="scientific">Oryza sativa subsp. japonica</name>
    <name type="common">Rice</name>
    <dbReference type="NCBI Taxonomy" id="39947"/>
    <lineage>
        <taxon>Eukaryota</taxon>
        <taxon>Viridiplantae</taxon>
        <taxon>Streptophyta</taxon>
        <taxon>Embryophyta</taxon>
        <taxon>Tracheophyta</taxon>
        <taxon>Spermatophyta</taxon>
        <taxon>Magnoliopsida</taxon>
        <taxon>Liliopsida</taxon>
        <taxon>Poales</taxon>
        <taxon>Poaceae</taxon>
        <taxon>BOP clade</taxon>
        <taxon>Oryzoideae</taxon>
        <taxon>Oryzeae</taxon>
        <taxon>Oryzinae</taxon>
        <taxon>Oryza</taxon>
        <taxon>Oryza sativa</taxon>
    </lineage>
</organism>